<dbReference type="OrthoDB" id="9804020at2"/>
<dbReference type="InterPro" id="IPR015424">
    <property type="entry name" value="PyrdxlP-dep_Trfase"/>
</dbReference>
<dbReference type="InterPro" id="IPR004839">
    <property type="entry name" value="Aminotransferase_I/II_large"/>
</dbReference>
<dbReference type="SUPFAM" id="SSF46785">
    <property type="entry name" value="Winged helix' DNA-binding domain"/>
    <property type="match status" value="1"/>
</dbReference>
<evidence type="ECO:0000256" key="2">
    <source>
        <dbReference type="ARBA" id="ARBA00022898"/>
    </source>
</evidence>
<sequence length="463" mass="51924">MKQKAKYKQLAQQLISKIEQRIYTSDKPLPSLRSFCDIQQVSMTTALACYRYVESQGYITAHPKRGYFVTTPIAGAVKYDFPNFVAKPTQSKHSARSNELMPQSLATAELGASLVDHKALSASLAQACRHSDLIWGYACIQGEATLRLALSKHFSTQGFALSEKEISITHGCLDAVQLAISVLSNEHDIILVSSPCYSGLLDMLHTLKRRVIEIPSTHDGIDLVQMEYAIQQHNVVACLLTANHQNPTGHSLSNSQKRQIAQLANTYQLPIIEDDVFREISHNRTPPLPIKHFDENGWVIWCASFSKSLSAGLRLGWCAPGRYFDAYITQQKVRTSGVNKPLQLAIAHYINRGHYQQHLKRTNNKLASHKNLYITLLNSILPVNSSIYIPHGGMVLWIKVPDLDSDMLATVLVSQHIFIKPGTVFGTTKHYKECFRLNFGLEFTVDIQTQLNKIANEINKQLT</sequence>
<dbReference type="PANTHER" id="PTHR46577:SF1">
    <property type="entry name" value="HTH-TYPE TRANSCRIPTIONAL REGULATORY PROTEIN GABR"/>
    <property type="match status" value="1"/>
</dbReference>
<keyword evidence="9" id="KW-1185">Reference proteome</keyword>
<evidence type="ECO:0000256" key="5">
    <source>
        <dbReference type="ARBA" id="ARBA00023163"/>
    </source>
</evidence>
<keyword evidence="7" id="KW-0032">Aminotransferase</keyword>
<reference evidence="7" key="3">
    <citation type="submission" date="2019-09" db="EMBL/GenBank/DDBJ databases">
        <title>Co-occurence of chitin degradation, pigmentation and bioactivity in marine Pseudoalteromonas.</title>
        <authorList>
            <person name="Sonnenschein E.C."/>
            <person name="Bech P.K."/>
        </authorList>
    </citation>
    <scope>NUCLEOTIDE SEQUENCE</scope>
    <source>
        <strain evidence="7">S3790</strain>
        <strain evidence="9">S3895</strain>
    </source>
</reference>
<evidence type="ECO:0000313" key="8">
    <source>
        <dbReference type="EMBL" id="TMO73284.1"/>
    </source>
</evidence>
<organism evidence="7 10">
    <name type="scientific">Pseudoalteromonas aurantia</name>
    <dbReference type="NCBI Taxonomy" id="43654"/>
    <lineage>
        <taxon>Bacteria</taxon>
        <taxon>Pseudomonadati</taxon>
        <taxon>Pseudomonadota</taxon>
        <taxon>Gammaproteobacteria</taxon>
        <taxon>Alteromonadales</taxon>
        <taxon>Pseudoalteromonadaceae</taxon>
        <taxon>Pseudoalteromonas</taxon>
    </lineage>
</organism>
<dbReference type="Gene3D" id="1.10.10.10">
    <property type="entry name" value="Winged helix-like DNA-binding domain superfamily/Winged helix DNA-binding domain"/>
    <property type="match status" value="1"/>
</dbReference>
<keyword evidence="7" id="KW-0808">Transferase</keyword>
<dbReference type="Gene3D" id="3.90.1150.10">
    <property type="entry name" value="Aspartate Aminotransferase, domain 1"/>
    <property type="match status" value="1"/>
</dbReference>
<evidence type="ECO:0000313" key="7">
    <source>
        <dbReference type="EMBL" id="TMO67511.1"/>
    </source>
</evidence>
<dbReference type="Proteomes" id="UP000307217">
    <property type="component" value="Unassembled WGS sequence"/>
</dbReference>
<dbReference type="CDD" id="cd00609">
    <property type="entry name" value="AAT_like"/>
    <property type="match status" value="1"/>
</dbReference>
<dbReference type="InterPro" id="IPR036388">
    <property type="entry name" value="WH-like_DNA-bd_sf"/>
</dbReference>
<comment type="similarity">
    <text evidence="1">In the C-terminal section; belongs to the class-I pyridoxal-phosphate-dependent aminotransferase family.</text>
</comment>
<reference evidence="7 10" key="1">
    <citation type="submission" date="2018-01" db="EMBL/GenBank/DDBJ databases">
        <authorList>
            <person name="Paulsen S."/>
            <person name="Gram L.K."/>
        </authorList>
    </citation>
    <scope>NUCLEOTIDE SEQUENCE [LARGE SCALE GENOMIC DNA]</scope>
    <source>
        <strain evidence="7 10">S3790</strain>
        <strain evidence="8">S3895</strain>
    </source>
</reference>
<keyword evidence="2" id="KW-0663">Pyridoxal phosphate</keyword>
<dbReference type="GO" id="GO:0003677">
    <property type="term" value="F:DNA binding"/>
    <property type="evidence" value="ECO:0007669"/>
    <property type="project" value="UniProtKB-KW"/>
</dbReference>
<feature type="domain" description="HTH gntR-type" evidence="6">
    <location>
        <begin position="4"/>
        <end position="72"/>
    </location>
</feature>
<dbReference type="EMBL" id="PNBW01000062">
    <property type="protein sequence ID" value="TMO73284.1"/>
    <property type="molecule type" value="Genomic_DNA"/>
</dbReference>
<evidence type="ECO:0000256" key="3">
    <source>
        <dbReference type="ARBA" id="ARBA00023015"/>
    </source>
</evidence>
<dbReference type="EMBL" id="PNBX01000055">
    <property type="protein sequence ID" value="TMO67511.1"/>
    <property type="molecule type" value="Genomic_DNA"/>
</dbReference>
<keyword evidence="4" id="KW-0238">DNA-binding</keyword>
<gene>
    <name evidence="7" type="ORF">CWC19_13275</name>
    <name evidence="8" type="ORF">CWC20_13275</name>
</gene>
<evidence type="ECO:0000313" key="9">
    <source>
        <dbReference type="Proteomes" id="UP000307164"/>
    </source>
</evidence>
<dbReference type="Pfam" id="PF00155">
    <property type="entry name" value="Aminotran_1_2"/>
    <property type="match status" value="1"/>
</dbReference>
<protein>
    <submittedName>
        <fullName evidence="7">PLP-dependent aminotransferase family protein</fullName>
    </submittedName>
</protein>
<accession>A0A5S3V8G8</accession>
<dbReference type="Proteomes" id="UP000307164">
    <property type="component" value="Unassembled WGS sequence"/>
</dbReference>
<dbReference type="RefSeq" id="WP_138592312.1">
    <property type="nucleotide sequence ID" value="NZ_PNBW01000062.1"/>
</dbReference>
<proteinExistence type="inferred from homology"/>
<comment type="caution">
    <text evidence="7">The sequence shown here is derived from an EMBL/GenBank/DDBJ whole genome shotgun (WGS) entry which is preliminary data.</text>
</comment>
<dbReference type="InterPro" id="IPR051446">
    <property type="entry name" value="HTH_trans_reg/aminotransferase"/>
</dbReference>
<evidence type="ECO:0000256" key="1">
    <source>
        <dbReference type="ARBA" id="ARBA00005384"/>
    </source>
</evidence>
<keyword evidence="3" id="KW-0805">Transcription regulation</keyword>
<dbReference type="AlphaFoldDB" id="A0A5S3V8G8"/>
<dbReference type="GO" id="GO:0003700">
    <property type="term" value="F:DNA-binding transcription factor activity"/>
    <property type="evidence" value="ECO:0007669"/>
    <property type="project" value="InterPro"/>
</dbReference>
<dbReference type="InterPro" id="IPR000524">
    <property type="entry name" value="Tscrpt_reg_HTH_GntR"/>
</dbReference>
<evidence type="ECO:0000256" key="4">
    <source>
        <dbReference type="ARBA" id="ARBA00023125"/>
    </source>
</evidence>
<dbReference type="GO" id="GO:0030170">
    <property type="term" value="F:pyridoxal phosphate binding"/>
    <property type="evidence" value="ECO:0007669"/>
    <property type="project" value="InterPro"/>
</dbReference>
<dbReference type="GO" id="GO:0008483">
    <property type="term" value="F:transaminase activity"/>
    <property type="evidence" value="ECO:0007669"/>
    <property type="project" value="UniProtKB-KW"/>
</dbReference>
<dbReference type="PANTHER" id="PTHR46577">
    <property type="entry name" value="HTH-TYPE TRANSCRIPTIONAL REGULATORY PROTEIN GABR"/>
    <property type="match status" value="1"/>
</dbReference>
<dbReference type="SUPFAM" id="SSF53383">
    <property type="entry name" value="PLP-dependent transferases"/>
    <property type="match status" value="1"/>
</dbReference>
<dbReference type="InterPro" id="IPR015421">
    <property type="entry name" value="PyrdxlP-dep_Trfase_major"/>
</dbReference>
<name>A0A5S3V8G8_9GAMM</name>
<dbReference type="InterPro" id="IPR015422">
    <property type="entry name" value="PyrdxlP-dep_Trfase_small"/>
</dbReference>
<evidence type="ECO:0000313" key="10">
    <source>
        <dbReference type="Proteomes" id="UP000307217"/>
    </source>
</evidence>
<dbReference type="PROSITE" id="PS50949">
    <property type="entry name" value="HTH_GNTR"/>
    <property type="match status" value="1"/>
</dbReference>
<dbReference type="InterPro" id="IPR036390">
    <property type="entry name" value="WH_DNA-bd_sf"/>
</dbReference>
<evidence type="ECO:0000259" key="6">
    <source>
        <dbReference type="PROSITE" id="PS50949"/>
    </source>
</evidence>
<dbReference type="CDD" id="cd07377">
    <property type="entry name" value="WHTH_GntR"/>
    <property type="match status" value="1"/>
</dbReference>
<reference evidence="10" key="2">
    <citation type="submission" date="2019-06" db="EMBL/GenBank/DDBJ databases">
        <title>Co-occurence of chitin degradation, pigmentation and bioactivity in marine Pseudoalteromonas.</title>
        <authorList>
            <person name="Sonnenschein E.C."/>
            <person name="Bech P.K."/>
        </authorList>
    </citation>
    <scope>NUCLEOTIDE SEQUENCE [LARGE SCALE GENOMIC DNA]</scope>
    <source>
        <strain evidence="10">S3790</strain>
        <strain evidence="8">S3895</strain>
    </source>
</reference>
<dbReference type="Gene3D" id="3.40.640.10">
    <property type="entry name" value="Type I PLP-dependent aspartate aminotransferase-like (Major domain)"/>
    <property type="match status" value="1"/>
</dbReference>
<keyword evidence="5" id="KW-0804">Transcription</keyword>